<sequence length="253" mass="27752">MAPTAFILVPGSFSPPLFFHKVSEQLRNKGHQVIETSLPTCVQDRETRPVPTLCDDVAMLGETIKEWADKGYDVVLGMNSYGGFPGSESVKGYSKTERAQNGLKGGVVGLAYLASFLPDIGESVASLLGESMPDQLKNPQSDFMELSKEGGGKWILNCLPEKDADYYMSKIGYHSRQSYLDSVSYSGWHTIPTWCLIPRDDYGVPPAVQKRMYERAAKQNRSLKLVEADGDHVPMLSNPDTVVSILLEAAGKA</sequence>
<evidence type="ECO:0000259" key="1">
    <source>
        <dbReference type="Pfam" id="PF12697"/>
    </source>
</evidence>
<dbReference type="RefSeq" id="XP_030993186.1">
    <property type="nucleotide sequence ID" value="XM_031142689.1"/>
</dbReference>
<dbReference type="Pfam" id="PF12697">
    <property type="entry name" value="Abhydrolase_6"/>
    <property type="match status" value="1"/>
</dbReference>
<dbReference type="OrthoDB" id="1263307at2759"/>
<dbReference type="InParanoid" id="A0A507ALI7"/>
<accession>A0A507ALI7</accession>
<evidence type="ECO:0000313" key="2">
    <source>
        <dbReference type="EMBL" id="TPX11475.1"/>
    </source>
</evidence>
<dbReference type="Proteomes" id="UP000319257">
    <property type="component" value="Unassembled WGS sequence"/>
</dbReference>
<dbReference type="EMBL" id="SKBQ01000049">
    <property type="protein sequence ID" value="TPX11475.1"/>
    <property type="molecule type" value="Genomic_DNA"/>
</dbReference>
<reference evidence="2 3" key="1">
    <citation type="submission" date="2019-06" db="EMBL/GenBank/DDBJ databases">
        <title>Draft genome sequence of the filamentous fungus Phialemoniopsis curvata isolated from diesel fuel.</title>
        <authorList>
            <person name="Varaljay V.A."/>
            <person name="Lyon W.J."/>
            <person name="Crouch A.L."/>
            <person name="Drake C.E."/>
            <person name="Hollomon J.M."/>
            <person name="Nadeau L.J."/>
            <person name="Nunn H.S."/>
            <person name="Stevenson B.S."/>
            <person name="Bojanowski C.L."/>
            <person name="Crookes-Goodson W.J."/>
        </authorList>
    </citation>
    <scope>NUCLEOTIDE SEQUENCE [LARGE SCALE GENOMIC DNA]</scope>
    <source>
        <strain evidence="2 3">D216</strain>
    </source>
</reference>
<dbReference type="PANTHER" id="PTHR37017">
    <property type="entry name" value="AB HYDROLASE-1 DOMAIN-CONTAINING PROTEIN-RELATED"/>
    <property type="match status" value="1"/>
</dbReference>
<dbReference type="Gene3D" id="3.40.50.1820">
    <property type="entry name" value="alpha/beta hydrolase"/>
    <property type="match status" value="1"/>
</dbReference>
<gene>
    <name evidence="2" type="ORF">E0L32_007894</name>
</gene>
<dbReference type="InterPro" id="IPR029058">
    <property type="entry name" value="AB_hydrolase_fold"/>
</dbReference>
<dbReference type="AlphaFoldDB" id="A0A507ALI7"/>
<protein>
    <recommendedName>
        <fullName evidence="1">AB hydrolase-1 domain-containing protein</fullName>
    </recommendedName>
</protein>
<keyword evidence="3" id="KW-1185">Reference proteome</keyword>
<comment type="caution">
    <text evidence="2">The sequence shown here is derived from an EMBL/GenBank/DDBJ whole genome shotgun (WGS) entry which is preliminary data.</text>
</comment>
<proteinExistence type="predicted"/>
<dbReference type="PANTHER" id="PTHR37017:SF11">
    <property type="entry name" value="ESTERASE_LIPASE_THIOESTERASE DOMAIN-CONTAINING PROTEIN"/>
    <property type="match status" value="1"/>
</dbReference>
<dbReference type="InterPro" id="IPR052897">
    <property type="entry name" value="Sec-Metab_Biosynth_Hydrolase"/>
</dbReference>
<dbReference type="GeneID" id="41975341"/>
<organism evidence="2 3">
    <name type="scientific">Thyridium curvatum</name>
    <dbReference type="NCBI Taxonomy" id="1093900"/>
    <lineage>
        <taxon>Eukaryota</taxon>
        <taxon>Fungi</taxon>
        <taxon>Dikarya</taxon>
        <taxon>Ascomycota</taxon>
        <taxon>Pezizomycotina</taxon>
        <taxon>Sordariomycetes</taxon>
        <taxon>Sordariomycetidae</taxon>
        <taxon>Thyridiales</taxon>
        <taxon>Thyridiaceae</taxon>
        <taxon>Thyridium</taxon>
    </lineage>
</organism>
<dbReference type="STRING" id="1093900.A0A507ALI7"/>
<dbReference type="SUPFAM" id="SSF53474">
    <property type="entry name" value="alpha/beta-Hydrolases"/>
    <property type="match status" value="1"/>
</dbReference>
<dbReference type="InterPro" id="IPR000073">
    <property type="entry name" value="AB_hydrolase_1"/>
</dbReference>
<name>A0A507ALI7_9PEZI</name>
<evidence type="ECO:0000313" key="3">
    <source>
        <dbReference type="Proteomes" id="UP000319257"/>
    </source>
</evidence>
<feature type="domain" description="AB hydrolase-1" evidence="1">
    <location>
        <begin position="7"/>
        <end position="243"/>
    </location>
</feature>